<proteinExistence type="predicted"/>
<dbReference type="InterPro" id="IPR029063">
    <property type="entry name" value="SAM-dependent_MTases_sf"/>
</dbReference>
<gene>
    <name evidence="3" type="ORF">AAHA92_00312</name>
</gene>
<dbReference type="SUPFAM" id="SSF53335">
    <property type="entry name" value="S-adenosyl-L-methionine-dependent methyltransferases"/>
    <property type="match status" value="1"/>
</dbReference>
<dbReference type="Gene3D" id="3.40.50.150">
    <property type="entry name" value="Vaccinia Virus protein VP39"/>
    <property type="match status" value="1"/>
</dbReference>
<evidence type="ECO:0000256" key="1">
    <source>
        <dbReference type="ARBA" id="ARBA00022691"/>
    </source>
</evidence>
<protein>
    <submittedName>
        <fullName evidence="3">Type I protein arginine methyltransferase</fullName>
        <ecNumber evidence="3">2.1.1.319</ecNumber>
    </submittedName>
</protein>
<keyword evidence="4" id="KW-1185">Reference proteome</keyword>
<keyword evidence="1" id="KW-0949">S-adenosyl-L-methionine</keyword>
<feature type="region of interest" description="Disordered" evidence="2">
    <location>
        <begin position="1"/>
        <end position="41"/>
    </location>
</feature>
<organism evidence="3 4">
    <name type="scientific">Salvia divinorum</name>
    <name type="common">Maria pastora</name>
    <name type="synonym">Diviner's sage</name>
    <dbReference type="NCBI Taxonomy" id="28513"/>
    <lineage>
        <taxon>Eukaryota</taxon>
        <taxon>Viridiplantae</taxon>
        <taxon>Streptophyta</taxon>
        <taxon>Embryophyta</taxon>
        <taxon>Tracheophyta</taxon>
        <taxon>Spermatophyta</taxon>
        <taxon>Magnoliopsida</taxon>
        <taxon>eudicotyledons</taxon>
        <taxon>Gunneridae</taxon>
        <taxon>Pentapetalae</taxon>
        <taxon>asterids</taxon>
        <taxon>lamiids</taxon>
        <taxon>Lamiales</taxon>
        <taxon>Lamiaceae</taxon>
        <taxon>Nepetoideae</taxon>
        <taxon>Mentheae</taxon>
        <taxon>Salviinae</taxon>
        <taxon>Salvia</taxon>
        <taxon>Salvia subgen. Calosphace</taxon>
    </lineage>
</organism>
<evidence type="ECO:0000313" key="3">
    <source>
        <dbReference type="EMBL" id="KAL1568737.1"/>
    </source>
</evidence>
<name>A0ABD1IJR5_SALDI</name>
<comment type="caution">
    <text evidence="3">The sequence shown here is derived from an EMBL/GenBank/DDBJ whole genome shotgun (WGS) entry which is preliminary data.</text>
</comment>
<reference evidence="3 4" key="1">
    <citation type="submission" date="2024-06" db="EMBL/GenBank/DDBJ databases">
        <title>A chromosome level genome sequence of Diviner's sage (Salvia divinorum).</title>
        <authorList>
            <person name="Ford S.A."/>
            <person name="Ro D.-K."/>
            <person name="Ness R.W."/>
            <person name="Phillips M.A."/>
        </authorList>
    </citation>
    <scope>NUCLEOTIDE SEQUENCE [LARGE SCALE GENOMIC DNA]</scope>
    <source>
        <strain evidence="3">SAF-2024a</strain>
        <tissue evidence="3">Leaf</tissue>
    </source>
</reference>
<sequence length="122" mass="13486">MVAAGGGIGGWSRRKHQLDVEAEKTAAGGGGNGGQRRRKRFSENEVIKANNLSDTVIVLHGRVEDVEIDEKVDVIASEWMGYMLLYESMLGSVITAMVETWRSYPSIIRDVVHDPCLLSRKI</sequence>
<dbReference type="PANTHER" id="PTHR11006">
    <property type="entry name" value="PROTEIN ARGININE N-METHYLTRANSFERASE"/>
    <property type="match status" value="1"/>
</dbReference>
<evidence type="ECO:0000313" key="4">
    <source>
        <dbReference type="Proteomes" id="UP001567538"/>
    </source>
</evidence>
<dbReference type="PANTHER" id="PTHR11006:SF73">
    <property type="entry name" value="PROTEIN ARGININE N-METHYLTRANSFERASE 6"/>
    <property type="match status" value="1"/>
</dbReference>
<dbReference type="Proteomes" id="UP001567538">
    <property type="component" value="Unassembled WGS sequence"/>
</dbReference>
<dbReference type="InterPro" id="IPR025799">
    <property type="entry name" value="Arg_MeTrfase"/>
</dbReference>
<accession>A0ABD1IJR5</accession>
<dbReference type="EMBL" id="JBEAFC010000001">
    <property type="protein sequence ID" value="KAL1568737.1"/>
    <property type="molecule type" value="Genomic_DNA"/>
</dbReference>
<dbReference type="GO" id="GO:0035242">
    <property type="term" value="F:protein-arginine omega-N asymmetric methyltransferase activity"/>
    <property type="evidence" value="ECO:0007669"/>
    <property type="project" value="UniProtKB-EC"/>
</dbReference>
<evidence type="ECO:0000256" key="2">
    <source>
        <dbReference type="SAM" id="MobiDB-lite"/>
    </source>
</evidence>
<dbReference type="EC" id="2.1.1.319" evidence="3"/>
<feature type="compositionally biased region" description="Gly residues" evidence="2">
    <location>
        <begin position="1"/>
        <end position="10"/>
    </location>
</feature>
<dbReference type="GO" id="GO:0032259">
    <property type="term" value="P:methylation"/>
    <property type="evidence" value="ECO:0007669"/>
    <property type="project" value="UniProtKB-KW"/>
</dbReference>
<keyword evidence="3" id="KW-0489">Methyltransferase</keyword>
<dbReference type="AlphaFoldDB" id="A0ABD1IJR5"/>
<keyword evidence="3" id="KW-0808">Transferase</keyword>